<dbReference type="AlphaFoldDB" id="A0A2R8BBV0"/>
<dbReference type="EMBL" id="OMOR01000001">
    <property type="protein sequence ID" value="SPH20525.1"/>
    <property type="molecule type" value="Genomic_DNA"/>
</dbReference>
<sequence>MLRPLYSPTLAKTGGISDISTSGYVEMSQVRFFSETVVRHGQCALGGQPPPPYGVSPRDFLGKRHVSDVRQ</sequence>
<reference evidence="2 3" key="1">
    <citation type="submission" date="2018-03" db="EMBL/GenBank/DDBJ databases">
        <authorList>
            <person name="Keele B.F."/>
        </authorList>
    </citation>
    <scope>NUCLEOTIDE SEQUENCE [LARGE SCALE GENOMIC DNA]</scope>
    <source>
        <strain evidence="2 3">CECT 8599</strain>
    </source>
</reference>
<dbReference type="Proteomes" id="UP000244880">
    <property type="component" value="Unassembled WGS sequence"/>
</dbReference>
<gene>
    <name evidence="2" type="ORF">ASD8599_01262</name>
</gene>
<evidence type="ECO:0000313" key="2">
    <source>
        <dbReference type="EMBL" id="SPH20525.1"/>
    </source>
</evidence>
<protein>
    <submittedName>
        <fullName evidence="2">Uncharacterized protein</fullName>
    </submittedName>
</protein>
<name>A0A2R8BBV0_9RHOB</name>
<proteinExistence type="predicted"/>
<evidence type="ECO:0000313" key="3">
    <source>
        <dbReference type="Proteomes" id="UP000244880"/>
    </source>
</evidence>
<feature type="compositionally biased region" description="Basic and acidic residues" evidence="1">
    <location>
        <begin position="60"/>
        <end position="71"/>
    </location>
</feature>
<accession>A0A2R8BBV0</accession>
<organism evidence="2 3">
    <name type="scientific">Ascidiaceihabitans donghaensis</name>
    <dbReference type="NCBI Taxonomy" id="1510460"/>
    <lineage>
        <taxon>Bacteria</taxon>
        <taxon>Pseudomonadati</taxon>
        <taxon>Pseudomonadota</taxon>
        <taxon>Alphaproteobacteria</taxon>
        <taxon>Rhodobacterales</taxon>
        <taxon>Paracoccaceae</taxon>
        <taxon>Ascidiaceihabitans</taxon>
    </lineage>
</organism>
<feature type="region of interest" description="Disordered" evidence="1">
    <location>
        <begin position="44"/>
        <end position="71"/>
    </location>
</feature>
<keyword evidence="3" id="KW-1185">Reference proteome</keyword>
<evidence type="ECO:0000256" key="1">
    <source>
        <dbReference type="SAM" id="MobiDB-lite"/>
    </source>
</evidence>